<sequence length="894" mass="99838">MVLIKPSKSSSDLANLVQVDELGMKSHSECAIQKDASHFSHHADLPPPRKPLIHCLQDVHHLDVDDLPSVGSPRSLSPTKAQRSEWKADSHQSKGNSLTIQPVSSVGVFHPPSPSSISPGISRSPDPVTSRDVTSSLPPLPPSPVKDRPTMPPSPGRHVRIPSTGSRPTVMELAQTLMDNPPEESHAQLSSPDVLPPPSSRETYVPAELLLRPRPNALSQIQAEKRKSSYERYSAIIMPPLKEETTPTPSPAGTLARTAVREAELGPNEHPAPAAFQTIASNASEGPLLATVKKYTRLAEREEKKLYEVAKRYGTTAKIVHQLAEPPELIEILGGTLAIRQGTRAHWTPENTTMHLVRSLNGLILIDELDLNVKNLCSAFSFCVTILDSVYVWHGRGSSAQERKSAFQYANALLDNKGTPIELVEGENDADEMFWMIMGDTEFAAADYWRWRKMSPHIDPFVWRVDIKNIGQPVTFFPDLQQSVYIVHCIWELFIVVGKNVRSDRVTIRFALEVAMKMSTVEASCKPYDPTVHVLILPSQLPLDLQQGVRDLDEAWLNEGEIPDHMNLLPASEALTQLGTRLWPKAAVQDHDMLPLDYFLIIYHDVVWHNVIEFFLAIANYPPFQEASREQLRRRFRYGPFALNLFEFYVLVLSPFHTVTHGTPIRDTVDIRSDKQLSCFPALVSSCLLEHHSPSTHRNGGAIQALTNLKNNAGQSQEQLRREFKDVRYHFNSRYVRLYGACNRDGFYDDIVDAAWDNGLGVHALVWFGFNGDDVWLGRRDVLFASLHKNPRAKFVTSVVQFGSEPLFDNVSPHHELARQVELAKANLSSLGIPVTVSELAYGYQERGGAQDVLDEIDSINIHLLPFFSQNASTGMASLLFLSSAELTWMATFS</sequence>
<evidence type="ECO:0000313" key="2">
    <source>
        <dbReference type="EMBL" id="KAJ3514326.1"/>
    </source>
</evidence>
<name>A0A9W8MWG7_9AGAR</name>
<dbReference type="InterPro" id="IPR017853">
    <property type="entry name" value="GH"/>
</dbReference>
<dbReference type="EMBL" id="JANKHO010000150">
    <property type="protein sequence ID" value="KAJ3514326.1"/>
    <property type="molecule type" value="Genomic_DNA"/>
</dbReference>
<feature type="compositionally biased region" description="Polar residues" evidence="1">
    <location>
        <begin position="72"/>
        <end position="81"/>
    </location>
</feature>
<evidence type="ECO:0008006" key="4">
    <source>
        <dbReference type="Google" id="ProtNLM"/>
    </source>
</evidence>
<feature type="compositionally biased region" description="Pro residues" evidence="1">
    <location>
        <begin position="138"/>
        <end position="155"/>
    </location>
</feature>
<feature type="compositionally biased region" description="Low complexity" evidence="1">
    <location>
        <begin position="115"/>
        <end position="127"/>
    </location>
</feature>
<dbReference type="Gene3D" id="3.40.20.10">
    <property type="entry name" value="Severin"/>
    <property type="match status" value="1"/>
</dbReference>
<evidence type="ECO:0000256" key="1">
    <source>
        <dbReference type="SAM" id="MobiDB-lite"/>
    </source>
</evidence>
<dbReference type="SUPFAM" id="SSF51445">
    <property type="entry name" value="(Trans)glycosidases"/>
    <property type="match status" value="1"/>
</dbReference>
<feature type="region of interest" description="Disordered" evidence="1">
    <location>
        <begin position="66"/>
        <end position="167"/>
    </location>
</feature>
<feature type="compositionally biased region" description="Basic and acidic residues" evidence="1">
    <location>
        <begin position="82"/>
        <end position="92"/>
    </location>
</feature>
<feature type="compositionally biased region" description="Polar residues" evidence="1">
    <location>
        <begin position="93"/>
        <end position="104"/>
    </location>
</feature>
<feature type="region of interest" description="Disordered" evidence="1">
    <location>
        <begin position="180"/>
        <end position="201"/>
    </location>
</feature>
<dbReference type="SMART" id="SM00262">
    <property type="entry name" value="GEL"/>
    <property type="match status" value="1"/>
</dbReference>
<dbReference type="OrthoDB" id="6375767at2759"/>
<reference evidence="2" key="1">
    <citation type="submission" date="2022-07" db="EMBL/GenBank/DDBJ databases">
        <title>Genome Sequence of Agrocybe chaxingu.</title>
        <authorList>
            <person name="Buettner E."/>
        </authorList>
    </citation>
    <scope>NUCLEOTIDE SEQUENCE</scope>
    <source>
        <strain evidence="2">MP-N11</strain>
    </source>
</reference>
<protein>
    <recommendedName>
        <fullName evidence="4">Gelsolin-like domain-containing protein</fullName>
    </recommendedName>
</protein>
<organism evidence="2 3">
    <name type="scientific">Agrocybe chaxingu</name>
    <dbReference type="NCBI Taxonomy" id="84603"/>
    <lineage>
        <taxon>Eukaryota</taxon>
        <taxon>Fungi</taxon>
        <taxon>Dikarya</taxon>
        <taxon>Basidiomycota</taxon>
        <taxon>Agaricomycotina</taxon>
        <taxon>Agaricomycetes</taxon>
        <taxon>Agaricomycetidae</taxon>
        <taxon>Agaricales</taxon>
        <taxon>Agaricineae</taxon>
        <taxon>Strophariaceae</taxon>
        <taxon>Agrocybe</taxon>
    </lineage>
</organism>
<dbReference type="Proteomes" id="UP001148786">
    <property type="component" value="Unassembled WGS sequence"/>
</dbReference>
<keyword evidence="3" id="KW-1185">Reference proteome</keyword>
<dbReference type="SUPFAM" id="SSF55753">
    <property type="entry name" value="Actin depolymerizing proteins"/>
    <property type="match status" value="1"/>
</dbReference>
<dbReference type="GO" id="GO:0051015">
    <property type="term" value="F:actin filament binding"/>
    <property type="evidence" value="ECO:0007669"/>
    <property type="project" value="InterPro"/>
</dbReference>
<proteinExistence type="predicted"/>
<gene>
    <name evidence="2" type="ORF">NLJ89_g2435</name>
</gene>
<dbReference type="InterPro" id="IPR029006">
    <property type="entry name" value="ADF-H/Gelsolin-like_dom_sf"/>
</dbReference>
<comment type="caution">
    <text evidence="2">The sequence shown here is derived from an EMBL/GenBank/DDBJ whole genome shotgun (WGS) entry which is preliminary data.</text>
</comment>
<evidence type="ECO:0000313" key="3">
    <source>
        <dbReference type="Proteomes" id="UP001148786"/>
    </source>
</evidence>
<accession>A0A9W8MWG7</accession>
<dbReference type="AlphaFoldDB" id="A0A9W8MWG7"/>
<dbReference type="InterPro" id="IPR007122">
    <property type="entry name" value="Villin/Gelsolin"/>
</dbReference>